<evidence type="ECO:0000256" key="1">
    <source>
        <dbReference type="SAM" id="MobiDB-lite"/>
    </source>
</evidence>
<evidence type="ECO:0000313" key="4">
    <source>
        <dbReference type="Proteomes" id="UP000184233"/>
    </source>
</evidence>
<gene>
    <name evidence="3" type="ORF">BGO89_04660</name>
</gene>
<evidence type="ECO:0000313" key="3">
    <source>
        <dbReference type="EMBL" id="OJX60859.1"/>
    </source>
</evidence>
<proteinExistence type="predicted"/>
<evidence type="ECO:0000256" key="2">
    <source>
        <dbReference type="SAM" id="Phobius"/>
    </source>
</evidence>
<dbReference type="Proteomes" id="UP000184233">
    <property type="component" value="Unassembled WGS sequence"/>
</dbReference>
<keyword evidence="2" id="KW-0812">Transmembrane</keyword>
<dbReference type="AlphaFoldDB" id="A0A1M3L5S7"/>
<name>A0A1M3L5S7_9BACT</name>
<protein>
    <submittedName>
        <fullName evidence="3">Uncharacterized protein</fullName>
    </submittedName>
</protein>
<feature type="transmembrane region" description="Helical" evidence="2">
    <location>
        <begin position="85"/>
        <end position="108"/>
    </location>
</feature>
<feature type="region of interest" description="Disordered" evidence="1">
    <location>
        <begin position="227"/>
        <end position="247"/>
    </location>
</feature>
<sequence>MQRNDHGASWLDPRVHEYLDNEVDGAVEYDGLIRAMAQDGVLREQVAQHVAIRDELRKAIVSPPDEMRAALMKSLPVPQQPRNRFLPWLVTALITMLVTVIALLWLAISARRNATLTTKRPTTTDEAVSRHHGVDTPQDVADATKAATRDERRLTTLSAIQPENRQEAAVTNVSAENDAVPTSAGPDATRDRTFTFGMPDHLRNVHVYGGGGGGSIRRSTLARMDDGASARRTVAHGGTDKPAPDETTISMDAATQAEAEADITDATGMDVAGGGFTPSDRPGVLRQTILQITEDGGRPSNFMVEVRGQVSRSYPDVDLPTSPDPALAIGGWWHASPALWIGGEIGRQRYAQYYQLSPMRTRDPITGDVTTVTTTVDQQATLWWAGISAKYLIGPPMLNDMVQPYVSGLVGGTLLGPMLRSTLGVQISVSRRLAFSGSAEGSSLWYGTSDGTRTTYAFSANLGIVLSW</sequence>
<dbReference type="EMBL" id="MKVH01000003">
    <property type="protein sequence ID" value="OJX60859.1"/>
    <property type="molecule type" value="Genomic_DNA"/>
</dbReference>
<organism evidence="3 4">
    <name type="scientific">Candidatus Kapaibacterium thiocyanatum</name>
    <dbReference type="NCBI Taxonomy" id="1895771"/>
    <lineage>
        <taxon>Bacteria</taxon>
        <taxon>Pseudomonadati</taxon>
        <taxon>Candidatus Kapaibacteriota</taxon>
        <taxon>Candidatus Kapaibacteriia</taxon>
        <taxon>Candidatus Kapaibacteriales</taxon>
        <taxon>Candidatus Kapaibacteriaceae</taxon>
        <taxon>Candidatus Kapaibacterium</taxon>
    </lineage>
</organism>
<accession>A0A1M3L5S7</accession>
<reference evidence="3 4" key="1">
    <citation type="submission" date="2016-09" db="EMBL/GenBank/DDBJ databases">
        <title>Genome-resolved meta-omics ties microbial dynamics to process performance in biotechnology for thiocyanate degradation.</title>
        <authorList>
            <person name="Kantor R.S."/>
            <person name="Huddy R.J."/>
            <person name="Iyer R."/>
            <person name="Thomas B.C."/>
            <person name="Brown C.T."/>
            <person name="Anantharaman K."/>
            <person name="Tringe S."/>
            <person name="Hettich R.L."/>
            <person name="Harrison S.T."/>
            <person name="Banfield J.F."/>
        </authorList>
    </citation>
    <scope>NUCLEOTIDE SEQUENCE [LARGE SCALE GENOMIC DNA]</scope>
    <source>
        <strain evidence="3">59-99</strain>
    </source>
</reference>
<dbReference type="STRING" id="1895771.BGO89_04660"/>
<comment type="caution">
    <text evidence="3">The sequence shown here is derived from an EMBL/GenBank/DDBJ whole genome shotgun (WGS) entry which is preliminary data.</text>
</comment>
<keyword evidence="2" id="KW-1133">Transmembrane helix</keyword>
<keyword evidence="2" id="KW-0472">Membrane</keyword>